<dbReference type="EMBL" id="MTKT01004810">
    <property type="protein sequence ID" value="OWM70179.1"/>
    <property type="molecule type" value="Genomic_DNA"/>
</dbReference>
<name>A0A218WCE6_PUNGR</name>
<protein>
    <submittedName>
        <fullName evidence="1">Uncharacterized protein</fullName>
    </submittedName>
</protein>
<proteinExistence type="predicted"/>
<accession>A0A218WCE6</accession>
<dbReference type="AlphaFoldDB" id="A0A218WCE6"/>
<evidence type="ECO:0000313" key="1">
    <source>
        <dbReference type="EMBL" id="OWM70179.1"/>
    </source>
</evidence>
<comment type="caution">
    <text evidence="1">The sequence shown here is derived from an EMBL/GenBank/DDBJ whole genome shotgun (WGS) entry which is preliminary data.</text>
</comment>
<dbReference type="Proteomes" id="UP000197138">
    <property type="component" value="Unassembled WGS sequence"/>
</dbReference>
<evidence type="ECO:0000313" key="2">
    <source>
        <dbReference type="Proteomes" id="UP000197138"/>
    </source>
</evidence>
<sequence length="87" mass="9282">MAAAPASSRSWPPLCPSRGAYSPLVDQRWSRAVLSFADLRYEVKTANEVVLGGRRGSSHPPFRSGKVCMAVVPPPFHGSGLSLSDSL</sequence>
<reference evidence="2" key="1">
    <citation type="journal article" date="2017" name="Plant J.">
        <title>The pomegranate (Punica granatum L.) genome and the genomics of punicalagin biosynthesis.</title>
        <authorList>
            <person name="Qin G."/>
            <person name="Xu C."/>
            <person name="Ming R."/>
            <person name="Tang H."/>
            <person name="Guyot R."/>
            <person name="Kramer E.M."/>
            <person name="Hu Y."/>
            <person name="Yi X."/>
            <person name="Qi Y."/>
            <person name="Xu X."/>
            <person name="Gao Z."/>
            <person name="Pan H."/>
            <person name="Jian J."/>
            <person name="Tian Y."/>
            <person name="Yue Z."/>
            <person name="Xu Y."/>
        </authorList>
    </citation>
    <scope>NUCLEOTIDE SEQUENCE [LARGE SCALE GENOMIC DNA]</scope>
    <source>
        <strain evidence="2">cv. Dabenzi</strain>
    </source>
</reference>
<organism evidence="1 2">
    <name type="scientific">Punica granatum</name>
    <name type="common">Pomegranate</name>
    <dbReference type="NCBI Taxonomy" id="22663"/>
    <lineage>
        <taxon>Eukaryota</taxon>
        <taxon>Viridiplantae</taxon>
        <taxon>Streptophyta</taxon>
        <taxon>Embryophyta</taxon>
        <taxon>Tracheophyta</taxon>
        <taxon>Spermatophyta</taxon>
        <taxon>Magnoliopsida</taxon>
        <taxon>eudicotyledons</taxon>
        <taxon>Gunneridae</taxon>
        <taxon>Pentapetalae</taxon>
        <taxon>rosids</taxon>
        <taxon>malvids</taxon>
        <taxon>Myrtales</taxon>
        <taxon>Lythraceae</taxon>
        <taxon>Punica</taxon>
    </lineage>
</organism>
<gene>
    <name evidence="1" type="ORF">CDL15_Pgr026029</name>
</gene>